<dbReference type="SUPFAM" id="SSF110849">
    <property type="entry name" value="ParB/Sulfiredoxin"/>
    <property type="match status" value="1"/>
</dbReference>
<comment type="caution">
    <text evidence="1">The sequence shown here is derived from an EMBL/GenBank/DDBJ whole genome shotgun (WGS) entry which is preliminary data.</text>
</comment>
<organism evidence="1 2">
    <name type="scientific">Caldiarchaeum subterraneum</name>
    <dbReference type="NCBI Taxonomy" id="311458"/>
    <lineage>
        <taxon>Archaea</taxon>
        <taxon>Nitrososphaerota</taxon>
        <taxon>Candidatus Caldarchaeales</taxon>
        <taxon>Candidatus Caldarchaeaceae</taxon>
        <taxon>Candidatus Caldarchaeum</taxon>
    </lineage>
</organism>
<proteinExistence type="predicted"/>
<dbReference type="InterPro" id="IPR036086">
    <property type="entry name" value="ParB/Sulfiredoxin_sf"/>
</dbReference>
<gene>
    <name evidence="1" type="ORF">EYH45_05590</name>
</gene>
<reference evidence="1" key="1">
    <citation type="journal article" date="2020" name="ISME J.">
        <title>Gammaproteobacteria mediating utilization of methyl-, sulfur- and petroleum organic compounds in deep ocean hydrothermal plumes.</title>
        <authorList>
            <person name="Zhou Z."/>
            <person name="Liu Y."/>
            <person name="Pan J."/>
            <person name="Cron B.R."/>
            <person name="Toner B.M."/>
            <person name="Anantharaman K."/>
            <person name="Breier J.A."/>
            <person name="Dick G.J."/>
            <person name="Li M."/>
        </authorList>
    </citation>
    <scope>NUCLEOTIDE SEQUENCE</scope>
    <source>
        <strain evidence="1">SZUA-1515</strain>
    </source>
</reference>
<dbReference type="AlphaFoldDB" id="A0A833ECP7"/>
<evidence type="ECO:0000313" key="1">
    <source>
        <dbReference type="EMBL" id="HIQ30020.1"/>
    </source>
</evidence>
<sequence length="249" mass="28922">MSYGYDEFESKLGQFIYTMVMYERLKEYLIDKVRGRGRVSVRINLGQDKSGNHIFMDVILTSVKPEAYGPVQQTVKQKTRKSLVVVLSNDEISGDNKQIADEMEKLIMESLRWWHSYFGERDRLKLNEWKIERITTVDADSTEVLCEIPADRIIVPPERRMSLNPETLENLAQYIDLLGPVAVRPTDTGYYELITGYPQLYIYVDKLGRDRVFARILEVGEEEARLIHEDTQPRIKKLIELIAEGISRS</sequence>
<dbReference type="EMBL" id="DQVM01000109">
    <property type="protein sequence ID" value="HIQ30020.1"/>
    <property type="molecule type" value="Genomic_DNA"/>
</dbReference>
<protein>
    <submittedName>
        <fullName evidence="1">Uncharacterized protein</fullName>
    </submittedName>
</protein>
<evidence type="ECO:0000313" key="2">
    <source>
        <dbReference type="Proteomes" id="UP000608579"/>
    </source>
</evidence>
<name>A0A833ECP7_CALS0</name>
<accession>A0A833ECP7</accession>
<dbReference type="Proteomes" id="UP000608579">
    <property type="component" value="Unassembled WGS sequence"/>
</dbReference>